<evidence type="ECO:0000313" key="2">
    <source>
        <dbReference type="Proteomes" id="UP000015241"/>
    </source>
</evidence>
<proteinExistence type="predicted"/>
<sequence length="197" mass="22437">RVTLDDLPPNTRHRFLRSFAPRLYELIGRRPNPWDLQDMDLTAVFQQIWDTVFPDIPAPYSLVPSSAIYRLSMQKIYEWRSSFGSNAIKAVRRAWENEGLESIEERAHLARTAMCEGSPYLYGRVIFAIDGRVLKCLLRFQSEVITSTLAGHFQAIEGAQIVGNARGALLLATTAKGWSSKVLFYLCSISRLPDENW</sequence>
<organism evidence="1 2">
    <name type="scientific">Fomitopsis schrenkii</name>
    <name type="common">Brown rot fungus</name>
    <dbReference type="NCBI Taxonomy" id="2126942"/>
    <lineage>
        <taxon>Eukaryota</taxon>
        <taxon>Fungi</taxon>
        <taxon>Dikarya</taxon>
        <taxon>Basidiomycota</taxon>
        <taxon>Agaricomycotina</taxon>
        <taxon>Agaricomycetes</taxon>
        <taxon>Polyporales</taxon>
        <taxon>Fomitopsis</taxon>
    </lineage>
</organism>
<dbReference type="Proteomes" id="UP000015241">
    <property type="component" value="Unassembled WGS sequence"/>
</dbReference>
<name>S8E2P9_FOMSC</name>
<dbReference type="HOGENOM" id="CLU_073871_0_0_1"/>
<dbReference type="InParanoid" id="S8E2P9"/>
<dbReference type="AlphaFoldDB" id="S8E2P9"/>
<gene>
    <name evidence="1" type="ORF">FOMPIDRAFT_1087821</name>
</gene>
<accession>S8E2P9</accession>
<evidence type="ECO:0000313" key="1">
    <source>
        <dbReference type="EMBL" id="EPS99057.1"/>
    </source>
</evidence>
<dbReference type="eggNOG" id="ENOG502QZJN">
    <property type="taxonomic scope" value="Eukaryota"/>
</dbReference>
<dbReference type="OrthoDB" id="2800649at2759"/>
<feature type="non-terminal residue" evidence="1">
    <location>
        <position position="197"/>
    </location>
</feature>
<protein>
    <submittedName>
        <fullName evidence="1">Uncharacterized protein</fullName>
    </submittedName>
</protein>
<dbReference type="STRING" id="743788.S8E2P9"/>
<dbReference type="EMBL" id="KE504159">
    <property type="protein sequence ID" value="EPS99057.1"/>
    <property type="molecule type" value="Genomic_DNA"/>
</dbReference>
<reference evidence="1 2" key="1">
    <citation type="journal article" date="2012" name="Science">
        <title>The Paleozoic origin of enzymatic lignin decomposition reconstructed from 31 fungal genomes.</title>
        <authorList>
            <person name="Floudas D."/>
            <person name="Binder M."/>
            <person name="Riley R."/>
            <person name="Barry K."/>
            <person name="Blanchette R.A."/>
            <person name="Henrissat B."/>
            <person name="Martinez A.T."/>
            <person name="Otillar R."/>
            <person name="Spatafora J.W."/>
            <person name="Yadav J.S."/>
            <person name="Aerts A."/>
            <person name="Benoit I."/>
            <person name="Boyd A."/>
            <person name="Carlson A."/>
            <person name="Copeland A."/>
            <person name="Coutinho P.M."/>
            <person name="de Vries R.P."/>
            <person name="Ferreira P."/>
            <person name="Findley K."/>
            <person name="Foster B."/>
            <person name="Gaskell J."/>
            <person name="Glotzer D."/>
            <person name="Gorecki P."/>
            <person name="Heitman J."/>
            <person name="Hesse C."/>
            <person name="Hori C."/>
            <person name="Igarashi K."/>
            <person name="Jurgens J.A."/>
            <person name="Kallen N."/>
            <person name="Kersten P."/>
            <person name="Kohler A."/>
            <person name="Kuees U."/>
            <person name="Kumar T.K.A."/>
            <person name="Kuo A."/>
            <person name="LaButti K."/>
            <person name="Larrondo L.F."/>
            <person name="Lindquist E."/>
            <person name="Ling A."/>
            <person name="Lombard V."/>
            <person name="Lucas S."/>
            <person name="Lundell T."/>
            <person name="Martin R."/>
            <person name="McLaughlin D.J."/>
            <person name="Morgenstern I."/>
            <person name="Morin E."/>
            <person name="Murat C."/>
            <person name="Nagy L.G."/>
            <person name="Nolan M."/>
            <person name="Ohm R.A."/>
            <person name="Patyshakuliyeva A."/>
            <person name="Rokas A."/>
            <person name="Ruiz-Duenas F.J."/>
            <person name="Sabat G."/>
            <person name="Salamov A."/>
            <person name="Samejima M."/>
            <person name="Schmutz J."/>
            <person name="Slot J.C."/>
            <person name="St John F."/>
            <person name="Stenlid J."/>
            <person name="Sun H."/>
            <person name="Sun S."/>
            <person name="Syed K."/>
            <person name="Tsang A."/>
            <person name="Wiebenga A."/>
            <person name="Young D."/>
            <person name="Pisabarro A."/>
            <person name="Eastwood D.C."/>
            <person name="Martin F."/>
            <person name="Cullen D."/>
            <person name="Grigoriev I.V."/>
            <person name="Hibbett D.S."/>
        </authorList>
    </citation>
    <scope>NUCLEOTIDE SEQUENCE</scope>
    <source>
        <strain evidence="2">FP-58527</strain>
    </source>
</reference>
<keyword evidence="2" id="KW-1185">Reference proteome</keyword>
<feature type="non-terminal residue" evidence="1">
    <location>
        <position position="1"/>
    </location>
</feature>